<dbReference type="HOGENOM" id="CLU_123206_0_0_5"/>
<accession>A0A0H3G4Y2</accession>
<gene>
    <name evidence="2" type="ordered locus">BS1330_I0207</name>
</gene>
<feature type="region of interest" description="Disordered" evidence="1">
    <location>
        <begin position="38"/>
        <end position="61"/>
    </location>
</feature>
<reference evidence="2 3" key="1">
    <citation type="journal article" date="2011" name="J. Bacteriol.">
        <title>Revised genome sequence of Brucella suis 1330.</title>
        <authorList>
            <person name="Tae H."/>
            <person name="Shallom S."/>
            <person name="Settlage R."/>
            <person name="Preston D."/>
            <person name="Adams L.G."/>
            <person name="Garner H.R."/>
        </authorList>
    </citation>
    <scope>NUCLEOTIDE SEQUENCE [LARGE SCALE GENOMIC DNA]</scope>
    <source>
        <strain evidence="2 3">1330</strain>
    </source>
</reference>
<dbReference type="Proteomes" id="UP000007104">
    <property type="component" value="Chromosome I"/>
</dbReference>
<keyword evidence="3" id="KW-1185">Reference proteome</keyword>
<sequence length="189" mass="20975">MMSVSFSRSSAHMPRVTLRTVEPAKAFACQPPGIERGENVGGCRQQHADNHRRQPQGLTSPVAERVAENAAERRPPEIDAKTGHINIPARTAHGCRSFIWKKNYSAPEGRDERGFWKWPKGGPMRDERRTFQLAGRDARPMSGNTLSDVERASDSGQAPDLPKRTLGIIGNGYCTRISYLLPVLQMVAQ</sequence>
<organism evidence="2 3">
    <name type="scientific">Brucella suis biovar 1 (strain 1330)</name>
    <dbReference type="NCBI Taxonomy" id="204722"/>
    <lineage>
        <taxon>Bacteria</taxon>
        <taxon>Pseudomonadati</taxon>
        <taxon>Pseudomonadota</taxon>
        <taxon>Alphaproteobacteria</taxon>
        <taxon>Hyphomicrobiales</taxon>
        <taxon>Brucellaceae</taxon>
        <taxon>Brucella/Ochrobactrum group</taxon>
        <taxon>Brucella</taxon>
    </lineage>
</organism>
<dbReference type="EMBL" id="CP002997">
    <property type="protein sequence ID" value="AEM17568.1"/>
    <property type="molecule type" value="Genomic_DNA"/>
</dbReference>
<proteinExistence type="predicted"/>
<dbReference type="AlphaFoldDB" id="A0A0H3G4Y2"/>
<evidence type="ECO:0000313" key="2">
    <source>
        <dbReference type="EMBL" id="AEM17568.1"/>
    </source>
</evidence>
<name>A0A0H3G4Y2_BRUSU</name>
<evidence type="ECO:0000313" key="3">
    <source>
        <dbReference type="Proteomes" id="UP000007104"/>
    </source>
</evidence>
<dbReference type="KEGG" id="bms:BR0207"/>
<evidence type="ECO:0000256" key="1">
    <source>
        <dbReference type="SAM" id="MobiDB-lite"/>
    </source>
</evidence>
<dbReference type="KEGG" id="bsi:BS1330_I0207"/>
<protein>
    <submittedName>
        <fullName evidence="2">Uncharacterized protein</fullName>
    </submittedName>
</protein>
<feature type="region of interest" description="Disordered" evidence="1">
    <location>
        <begin position="138"/>
        <end position="161"/>
    </location>
</feature>